<proteinExistence type="predicted"/>
<dbReference type="EMBL" id="MU795236">
    <property type="protein sequence ID" value="KAJ3808252.1"/>
    <property type="molecule type" value="Genomic_DNA"/>
</dbReference>
<comment type="caution">
    <text evidence="1">The sequence shown here is derived from an EMBL/GenBank/DDBJ whole genome shotgun (WGS) entry which is preliminary data.</text>
</comment>
<feature type="non-terminal residue" evidence="1">
    <location>
        <position position="1"/>
    </location>
</feature>
<evidence type="ECO:0000313" key="1">
    <source>
        <dbReference type="EMBL" id="KAJ3808252.1"/>
    </source>
</evidence>
<organism evidence="1 2">
    <name type="scientific">Lentinula aff. lateritia</name>
    <dbReference type="NCBI Taxonomy" id="2804960"/>
    <lineage>
        <taxon>Eukaryota</taxon>
        <taxon>Fungi</taxon>
        <taxon>Dikarya</taxon>
        <taxon>Basidiomycota</taxon>
        <taxon>Agaricomycotina</taxon>
        <taxon>Agaricomycetes</taxon>
        <taxon>Agaricomycetidae</taxon>
        <taxon>Agaricales</taxon>
        <taxon>Marasmiineae</taxon>
        <taxon>Omphalotaceae</taxon>
        <taxon>Lentinula</taxon>
    </lineage>
</organism>
<keyword evidence="2" id="KW-1185">Reference proteome</keyword>
<dbReference type="Proteomes" id="UP001163835">
    <property type="component" value="Unassembled WGS sequence"/>
</dbReference>
<gene>
    <name evidence="1" type="ORF">F5876DRAFT_46389</name>
</gene>
<sequence length="114" mass="12712">VVLSLYERTGGKNARHNFVDSSTNVWALSYIAVQTYRLWTGGLFRATHPRFQMAFSFAQLTSSMFLCTLDAAPISVGGNIRLCGKDWEMYQSIAANMPDLRAALKKLVGRKFSA</sequence>
<protein>
    <submittedName>
        <fullName evidence="1">Uncharacterized protein</fullName>
    </submittedName>
</protein>
<name>A0ACC1TUF0_9AGAR</name>
<evidence type="ECO:0000313" key="2">
    <source>
        <dbReference type="Proteomes" id="UP001163835"/>
    </source>
</evidence>
<reference evidence="1" key="1">
    <citation type="submission" date="2022-09" db="EMBL/GenBank/DDBJ databases">
        <title>A Global Phylogenomic Analysis of the Shiitake Genus Lentinula.</title>
        <authorList>
            <consortium name="DOE Joint Genome Institute"/>
            <person name="Sierra-Patev S."/>
            <person name="Min B."/>
            <person name="Naranjo-Ortiz M."/>
            <person name="Looney B."/>
            <person name="Konkel Z."/>
            <person name="Slot J.C."/>
            <person name="Sakamoto Y."/>
            <person name="Steenwyk J.L."/>
            <person name="Rokas A."/>
            <person name="Carro J."/>
            <person name="Camarero S."/>
            <person name="Ferreira P."/>
            <person name="Molpeceres G."/>
            <person name="Ruiz-Duenas F.J."/>
            <person name="Serrano A."/>
            <person name="Henrissat B."/>
            <person name="Drula E."/>
            <person name="Hughes K.W."/>
            <person name="Mata J.L."/>
            <person name="Ishikawa N.K."/>
            <person name="Vargas-Isla R."/>
            <person name="Ushijima S."/>
            <person name="Smith C.A."/>
            <person name="Ahrendt S."/>
            <person name="Andreopoulos W."/>
            <person name="He G."/>
            <person name="Labutti K."/>
            <person name="Lipzen A."/>
            <person name="Ng V."/>
            <person name="Riley R."/>
            <person name="Sandor L."/>
            <person name="Barry K."/>
            <person name="Martinez A.T."/>
            <person name="Xiao Y."/>
            <person name="Gibbons J.G."/>
            <person name="Terashima K."/>
            <person name="Grigoriev I.V."/>
            <person name="Hibbett D.S."/>
        </authorList>
    </citation>
    <scope>NUCLEOTIDE SEQUENCE</scope>
    <source>
        <strain evidence="1">TMI1499</strain>
    </source>
</reference>
<accession>A0ACC1TUF0</accession>